<evidence type="ECO:0000313" key="1">
    <source>
        <dbReference type="EMBL" id="KJZ43678.1"/>
    </source>
</evidence>
<dbReference type="RefSeq" id="WP_046042124.1">
    <property type="nucleotide sequence ID" value="NZ_LACC01000024.1"/>
</dbReference>
<dbReference type="AlphaFoldDB" id="A0A0F4TGW8"/>
<dbReference type="Proteomes" id="UP000033588">
    <property type="component" value="Unassembled WGS sequence"/>
</dbReference>
<reference evidence="1 2" key="1">
    <citation type="submission" date="2015-03" db="EMBL/GenBank/DDBJ databases">
        <title>Comparative genomics of Pseudomonas insights into diversity of traits involved in vanlence and defense.</title>
        <authorList>
            <person name="Qin Y."/>
        </authorList>
    </citation>
    <scope>NUCLEOTIDE SEQUENCE [LARGE SCALE GENOMIC DNA]</scope>
    <source>
        <strain evidence="1 2">C8</strain>
    </source>
</reference>
<comment type="caution">
    <text evidence="1">The sequence shown here is derived from an EMBL/GenBank/DDBJ whole genome shotgun (WGS) entry which is preliminary data.</text>
</comment>
<dbReference type="PATRIC" id="fig|294.132.peg.3153"/>
<dbReference type="EMBL" id="LACC01000024">
    <property type="protein sequence ID" value="KJZ43678.1"/>
    <property type="molecule type" value="Genomic_DNA"/>
</dbReference>
<accession>A0A0F4TGW8</accession>
<proteinExistence type="predicted"/>
<sequence length="75" mass="7917">MERLVLSATGNPKPLQITGSNLAGTCQAFNSTDGHYTARGIGLCPSVFFARAFFGTPAGVHDKKARPIKKLPQGT</sequence>
<organism evidence="1 2">
    <name type="scientific">Pseudomonas fluorescens</name>
    <dbReference type="NCBI Taxonomy" id="294"/>
    <lineage>
        <taxon>Bacteria</taxon>
        <taxon>Pseudomonadati</taxon>
        <taxon>Pseudomonadota</taxon>
        <taxon>Gammaproteobacteria</taxon>
        <taxon>Pseudomonadales</taxon>
        <taxon>Pseudomonadaceae</taxon>
        <taxon>Pseudomonas</taxon>
    </lineage>
</organism>
<protein>
    <submittedName>
        <fullName evidence="1">Uncharacterized protein</fullName>
    </submittedName>
</protein>
<name>A0A0F4TGW8_PSEFL</name>
<evidence type="ECO:0000313" key="2">
    <source>
        <dbReference type="Proteomes" id="UP000033588"/>
    </source>
</evidence>
<gene>
    <name evidence="1" type="ORF">VC35_19870</name>
</gene>